<organism evidence="2 3">
    <name type="scientific">Stereocaulon virgatum</name>
    <dbReference type="NCBI Taxonomy" id="373712"/>
    <lineage>
        <taxon>Eukaryota</taxon>
        <taxon>Fungi</taxon>
        <taxon>Dikarya</taxon>
        <taxon>Ascomycota</taxon>
        <taxon>Pezizomycotina</taxon>
        <taxon>Lecanoromycetes</taxon>
        <taxon>OSLEUM clade</taxon>
        <taxon>Lecanoromycetidae</taxon>
        <taxon>Lecanorales</taxon>
        <taxon>Lecanorineae</taxon>
        <taxon>Stereocaulaceae</taxon>
        <taxon>Stereocaulon</taxon>
    </lineage>
</organism>
<comment type="caution">
    <text evidence="2">The sequence shown here is derived from an EMBL/GenBank/DDBJ whole genome shotgun (WGS) entry which is preliminary data.</text>
</comment>
<proteinExistence type="predicted"/>
<evidence type="ECO:0000313" key="3">
    <source>
        <dbReference type="Proteomes" id="UP001590950"/>
    </source>
</evidence>
<accession>A0ABR4AE91</accession>
<sequence>MLAYTLIAVLVPILAYSQANPLPPQCTVPPPPASQLPDLADCLKVQSAIVDIAVREGNQPQVWARRPRAPHHDYWLPHAFSSDALNNCDLVADGPAWKLDIFPTKYMASAAAELIRECLIGTSPQSATLGEVVVGSRRVIKLTLRRKMRPLMPMENELGNVTVKLNRTGDVRSQIVQDGPASLTGTE</sequence>
<feature type="signal peptide" evidence="1">
    <location>
        <begin position="1"/>
        <end position="19"/>
    </location>
</feature>
<dbReference type="Proteomes" id="UP001590950">
    <property type="component" value="Unassembled WGS sequence"/>
</dbReference>
<dbReference type="EMBL" id="JBEFKJ010000012">
    <property type="protein sequence ID" value="KAL2043146.1"/>
    <property type="molecule type" value="Genomic_DNA"/>
</dbReference>
<keyword evidence="3" id="KW-1185">Reference proteome</keyword>
<name>A0ABR4AE91_9LECA</name>
<reference evidence="2 3" key="1">
    <citation type="submission" date="2024-09" db="EMBL/GenBank/DDBJ databases">
        <title>Rethinking Asexuality: The Enigmatic Case of Functional Sexual Genes in Lepraria (Stereocaulaceae).</title>
        <authorList>
            <person name="Doellman M."/>
            <person name="Sun Y."/>
            <person name="Barcenas-Pena A."/>
            <person name="Lumbsch H.T."/>
            <person name="Grewe F."/>
        </authorList>
    </citation>
    <scope>NUCLEOTIDE SEQUENCE [LARGE SCALE GENOMIC DNA]</scope>
    <source>
        <strain evidence="2 3">Mercado 3170</strain>
    </source>
</reference>
<evidence type="ECO:0000256" key="1">
    <source>
        <dbReference type="SAM" id="SignalP"/>
    </source>
</evidence>
<protein>
    <submittedName>
        <fullName evidence="2">Uncharacterized protein</fullName>
    </submittedName>
</protein>
<gene>
    <name evidence="2" type="ORF">N7G274_004206</name>
</gene>
<feature type="chain" id="PRO_5047484233" evidence="1">
    <location>
        <begin position="20"/>
        <end position="187"/>
    </location>
</feature>
<evidence type="ECO:0000313" key="2">
    <source>
        <dbReference type="EMBL" id="KAL2043146.1"/>
    </source>
</evidence>
<keyword evidence="1" id="KW-0732">Signal</keyword>